<dbReference type="InterPro" id="IPR036397">
    <property type="entry name" value="RNaseH_sf"/>
</dbReference>
<dbReference type="OrthoDB" id="10051637at2759"/>
<proteinExistence type="predicted"/>
<protein>
    <recommendedName>
        <fullName evidence="1">Integrase catalytic domain-containing protein</fullName>
    </recommendedName>
</protein>
<dbReference type="InterPro" id="IPR050951">
    <property type="entry name" value="Retrovirus_Pol_polyprotein"/>
</dbReference>
<reference evidence="2" key="1">
    <citation type="submission" date="2017-05" db="UniProtKB">
        <authorList>
            <consortium name="EnsemblMetazoa"/>
        </authorList>
    </citation>
    <scope>IDENTIFICATION</scope>
</reference>
<dbReference type="PROSITE" id="PS50994">
    <property type="entry name" value="INTEGRASE"/>
    <property type="match status" value="1"/>
</dbReference>
<dbReference type="GO" id="GO:0015074">
    <property type="term" value="P:DNA integration"/>
    <property type="evidence" value="ECO:0007669"/>
    <property type="project" value="InterPro"/>
</dbReference>
<dbReference type="OMA" id="NHISHYS"/>
<name>A0A1X7U9P5_AMPQE</name>
<dbReference type="SUPFAM" id="SSF53098">
    <property type="entry name" value="Ribonuclease H-like"/>
    <property type="match status" value="1"/>
</dbReference>
<dbReference type="InterPro" id="IPR041588">
    <property type="entry name" value="Integrase_H2C2"/>
</dbReference>
<dbReference type="STRING" id="400682.A0A1X7U9P5"/>
<feature type="domain" description="Integrase catalytic" evidence="1">
    <location>
        <begin position="110"/>
        <end position="196"/>
    </location>
</feature>
<sequence length="196" mass="21563">MALAQGDCQFLFEEIPTLTLHLEQFPIPHSNFTLCCDTSKGTPCPVVPPSFRHTIFISLHSLSNPSICSIIKLISSGFIWPRMTSDIKSWSRSCLPCQRSKVHTHTVSPIGTFPSSTTLFDNIYIVIVGPLPLSHGFTYLLTCINSFTRWPETFPIPDISALTIACALVAGWISRFGVPSTVTTDRGSQFESSLVA</sequence>
<evidence type="ECO:0000313" key="2">
    <source>
        <dbReference type="EnsemblMetazoa" id="Aqu2.1.24677_001"/>
    </source>
</evidence>
<organism evidence="2">
    <name type="scientific">Amphimedon queenslandica</name>
    <name type="common">Sponge</name>
    <dbReference type="NCBI Taxonomy" id="400682"/>
    <lineage>
        <taxon>Eukaryota</taxon>
        <taxon>Metazoa</taxon>
        <taxon>Porifera</taxon>
        <taxon>Demospongiae</taxon>
        <taxon>Heteroscleromorpha</taxon>
        <taxon>Haplosclerida</taxon>
        <taxon>Niphatidae</taxon>
        <taxon>Amphimedon</taxon>
    </lineage>
</organism>
<dbReference type="Pfam" id="PF17921">
    <property type="entry name" value="Integrase_H2C2"/>
    <property type="match status" value="1"/>
</dbReference>
<dbReference type="PANTHER" id="PTHR37984:SF5">
    <property type="entry name" value="PROTEIN NYNRIN-LIKE"/>
    <property type="match status" value="1"/>
</dbReference>
<dbReference type="InterPro" id="IPR001584">
    <property type="entry name" value="Integrase_cat-core"/>
</dbReference>
<dbReference type="Gene3D" id="3.30.420.10">
    <property type="entry name" value="Ribonuclease H-like superfamily/Ribonuclease H"/>
    <property type="match status" value="1"/>
</dbReference>
<dbReference type="InParanoid" id="A0A1X7U9P5"/>
<evidence type="ECO:0000259" key="1">
    <source>
        <dbReference type="PROSITE" id="PS50994"/>
    </source>
</evidence>
<dbReference type="AlphaFoldDB" id="A0A1X7U9P5"/>
<accession>A0A1X7U9P5</accession>
<dbReference type="EnsemblMetazoa" id="Aqu2.1.24677_001">
    <property type="protein sequence ID" value="Aqu2.1.24677_001"/>
    <property type="gene ID" value="Aqu2.1.24677"/>
</dbReference>
<dbReference type="GO" id="GO:0003676">
    <property type="term" value="F:nucleic acid binding"/>
    <property type="evidence" value="ECO:0007669"/>
    <property type="project" value="InterPro"/>
</dbReference>
<dbReference type="Gene3D" id="1.10.340.70">
    <property type="match status" value="1"/>
</dbReference>
<dbReference type="eggNOG" id="KOG0017">
    <property type="taxonomic scope" value="Eukaryota"/>
</dbReference>
<dbReference type="PANTHER" id="PTHR37984">
    <property type="entry name" value="PROTEIN CBG26694"/>
    <property type="match status" value="1"/>
</dbReference>
<dbReference type="InterPro" id="IPR012337">
    <property type="entry name" value="RNaseH-like_sf"/>
</dbReference>